<dbReference type="Gene3D" id="1.10.30.50">
    <property type="match status" value="1"/>
</dbReference>
<keyword evidence="2" id="KW-0540">Nuclease</keyword>
<organism evidence="2 3">
    <name type="scientific">Desulfoprunum benzoelyticum</name>
    <dbReference type="NCBI Taxonomy" id="1506996"/>
    <lineage>
        <taxon>Bacteria</taxon>
        <taxon>Pseudomonadati</taxon>
        <taxon>Thermodesulfobacteriota</taxon>
        <taxon>Desulfobulbia</taxon>
        <taxon>Desulfobulbales</taxon>
        <taxon>Desulfobulbaceae</taxon>
        <taxon>Desulfoprunum</taxon>
    </lineage>
</organism>
<protein>
    <submittedName>
        <fullName evidence="2">5-methylcytosine-specific restriction endonuclease McrA</fullName>
    </submittedName>
</protein>
<dbReference type="InterPro" id="IPR002711">
    <property type="entry name" value="HNH"/>
</dbReference>
<evidence type="ECO:0000313" key="3">
    <source>
        <dbReference type="Proteomes" id="UP000539642"/>
    </source>
</evidence>
<gene>
    <name evidence="2" type="ORF">HNQ81_001307</name>
</gene>
<name>A0A840URY5_9BACT</name>
<dbReference type="InterPro" id="IPR052892">
    <property type="entry name" value="NA-targeting_endonuclease"/>
</dbReference>
<dbReference type="EMBL" id="JACHEO010000005">
    <property type="protein sequence ID" value="MBB5347586.1"/>
    <property type="molecule type" value="Genomic_DNA"/>
</dbReference>
<dbReference type="PANTHER" id="PTHR33877">
    <property type="entry name" value="SLL1193 PROTEIN"/>
    <property type="match status" value="1"/>
</dbReference>
<evidence type="ECO:0000313" key="2">
    <source>
        <dbReference type="EMBL" id="MBB5347586.1"/>
    </source>
</evidence>
<dbReference type="GO" id="GO:0004519">
    <property type="term" value="F:endonuclease activity"/>
    <property type="evidence" value="ECO:0007669"/>
    <property type="project" value="UniProtKB-KW"/>
</dbReference>
<dbReference type="RefSeq" id="WP_183349477.1">
    <property type="nucleotide sequence ID" value="NZ_JACHEO010000005.1"/>
</dbReference>
<comment type="caution">
    <text evidence="2">The sequence shown here is derived from an EMBL/GenBank/DDBJ whole genome shotgun (WGS) entry which is preliminary data.</text>
</comment>
<dbReference type="SMART" id="SM00507">
    <property type="entry name" value="HNHc"/>
    <property type="match status" value="1"/>
</dbReference>
<keyword evidence="2" id="KW-0378">Hydrolase</keyword>
<dbReference type="InterPro" id="IPR003615">
    <property type="entry name" value="HNH_nuc"/>
</dbReference>
<dbReference type="CDD" id="cd00085">
    <property type="entry name" value="HNHc"/>
    <property type="match status" value="1"/>
</dbReference>
<evidence type="ECO:0000259" key="1">
    <source>
        <dbReference type="SMART" id="SM00507"/>
    </source>
</evidence>
<sequence>MSDYFGFDGVDEADLRREKAKARELRRTRWWQHKIARGVCHYCGGRFTPTELTMDHLVPLARGGRSTKANLVPACKDCNNRKKVMLPLEWEEYLLHGPKPPPSHHD</sequence>
<feature type="domain" description="HNH nuclease" evidence="1">
    <location>
        <begin position="29"/>
        <end position="80"/>
    </location>
</feature>
<dbReference type="AlphaFoldDB" id="A0A840URY5"/>
<dbReference type="PANTHER" id="PTHR33877:SF1">
    <property type="entry name" value="TYPE IV METHYL-DIRECTED RESTRICTION ENZYME ECOKMCRA"/>
    <property type="match status" value="1"/>
</dbReference>
<dbReference type="Pfam" id="PF01844">
    <property type="entry name" value="HNH"/>
    <property type="match status" value="1"/>
</dbReference>
<dbReference type="GO" id="GO:0008270">
    <property type="term" value="F:zinc ion binding"/>
    <property type="evidence" value="ECO:0007669"/>
    <property type="project" value="InterPro"/>
</dbReference>
<keyword evidence="2" id="KW-0255">Endonuclease</keyword>
<dbReference type="Proteomes" id="UP000539642">
    <property type="component" value="Unassembled WGS sequence"/>
</dbReference>
<reference evidence="2 3" key="1">
    <citation type="submission" date="2020-08" db="EMBL/GenBank/DDBJ databases">
        <title>Genomic Encyclopedia of Type Strains, Phase IV (KMG-IV): sequencing the most valuable type-strain genomes for metagenomic binning, comparative biology and taxonomic classification.</title>
        <authorList>
            <person name="Goeker M."/>
        </authorList>
    </citation>
    <scope>NUCLEOTIDE SEQUENCE [LARGE SCALE GENOMIC DNA]</scope>
    <source>
        <strain evidence="2 3">DSM 28570</strain>
    </source>
</reference>
<proteinExistence type="predicted"/>
<dbReference type="GO" id="GO:0003676">
    <property type="term" value="F:nucleic acid binding"/>
    <property type="evidence" value="ECO:0007669"/>
    <property type="project" value="InterPro"/>
</dbReference>
<accession>A0A840URY5</accession>
<keyword evidence="3" id="KW-1185">Reference proteome</keyword>